<evidence type="ECO:0000256" key="3">
    <source>
        <dbReference type="ARBA" id="ARBA00022692"/>
    </source>
</evidence>
<sequence>MTVPYRWFSQRRKMKSRKWPCNHWRGFLIGTLALVLVAFAVLDYPVGFMSRNFHPTMVHYGELLTHFGKSDWILFASFLAVVIGLGAAGTGDRRTRAKGVFFAQASGFVFASIASSGIAVAIVKNLVGRPRPYLLFSREIGPFSFSPMNFNPDFASFPSGHSTTIAAMFTCAAFFMPRHRMLFFSLAVLIAMCRTIVSAHYPSDVIVGLAFGTWCTYFVAIFFSRYRMVFRIDETGKPVPRNSIKALKPAFMRSHHAQASGETDLDLRAQKGH</sequence>
<evidence type="ECO:0000256" key="6">
    <source>
        <dbReference type="ARBA" id="ARBA00023136"/>
    </source>
</evidence>
<feature type="domain" description="Phosphatidic acid phosphatase type 2/haloperoxidase" evidence="8">
    <location>
        <begin position="106"/>
        <end position="220"/>
    </location>
</feature>
<protein>
    <submittedName>
        <fullName evidence="9">Undecaprenyl-diphosphatase</fullName>
        <ecNumber evidence="9">3.6.1.27</ecNumber>
    </submittedName>
</protein>
<dbReference type="InterPro" id="IPR000326">
    <property type="entry name" value="PAP2/HPO"/>
</dbReference>
<dbReference type="PANTHER" id="PTHR14969">
    <property type="entry name" value="SPHINGOSINE-1-PHOSPHATE PHOSPHOHYDROLASE"/>
    <property type="match status" value="1"/>
</dbReference>
<evidence type="ECO:0000313" key="9">
    <source>
        <dbReference type="EMBL" id="MET3600549.1"/>
    </source>
</evidence>
<proteinExistence type="predicted"/>
<evidence type="ECO:0000256" key="7">
    <source>
        <dbReference type="SAM" id="Phobius"/>
    </source>
</evidence>
<dbReference type="PANTHER" id="PTHR14969:SF62">
    <property type="entry name" value="DECAPRENYLPHOSPHORYL-5-PHOSPHORIBOSE PHOSPHATASE RV3807C-RELATED"/>
    <property type="match status" value="1"/>
</dbReference>
<dbReference type="Gene3D" id="1.20.144.10">
    <property type="entry name" value="Phosphatidic acid phosphatase type 2/haloperoxidase"/>
    <property type="match status" value="1"/>
</dbReference>
<gene>
    <name evidence="9" type="ORF">ABID12_002499</name>
</gene>
<dbReference type="Proteomes" id="UP001549164">
    <property type="component" value="Unassembled WGS sequence"/>
</dbReference>
<keyword evidence="4 9" id="KW-0378">Hydrolase</keyword>
<feature type="transmembrane region" description="Helical" evidence="7">
    <location>
        <begin position="182"/>
        <end position="199"/>
    </location>
</feature>
<dbReference type="Pfam" id="PF01569">
    <property type="entry name" value="PAP2"/>
    <property type="match status" value="1"/>
</dbReference>
<comment type="caution">
    <text evidence="9">The sequence shown here is derived from an EMBL/GenBank/DDBJ whole genome shotgun (WGS) entry which is preliminary data.</text>
</comment>
<keyword evidence="3 7" id="KW-0812">Transmembrane</keyword>
<keyword evidence="2" id="KW-1003">Cell membrane</keyword>
<name>A0ABV2ID70_9HYPH</name>
<keyword evidence="6 7" id="KW-0472">Membrane</keyword>
<dbReference type="SMART" id="SM00014">
    <property type="entry name" value="acidPPc"/>
    <property type="match status" value="1"/>
</dbReference>
<dbReference type="GO" id="GO:0050380">
    <property type="term" value="F:undecaprenyl-diphosphatase activity"/>
    <property type="evidence" value="ECO:0007669"/>
    <property type="project" value="UniProtKB-EC"/>
</dbReference>
<feature type="transmembrane region" description="Helical" evidence="7">
    <location>
        <begin position="101"/>
        <end position="123"/>
    </location>
</feature>
<reference evidence="9 10" key="1">
    <citation type="submission" date="2024-06" db="EMBL/GenBank/DDBJ databases">
        <title>Genomic Encyclopedia of Type Strains, Phase IV (KMG-IV): sequencing the most valuable type-strain genomes for metagenomic binning, comparative biology and taxonomic classification.</title>
        <authorList>
            <person name="Goeker M."/>
        </authorList>
    </citation>
    <scope>NUCLEOTIDE SEQUENCE [LARGE SCALE GENOMIC DNA]</scope>
    <source>
        <strain evidence="9 10">DSM 28102</strain>
    </source>
</reference>
<evidence type="ECO:0000256" key="2">
    <source>
        <dbReference type="ARBA" id="ARBA00022475"/>
    </source>
</evidence>
<comment type="subcellular location">
    <subcellularLocation>
        <location evidence="1">Cell membrane</location>
        <topology evidence="1">Multi-pass membrane protein</topology>
    </subcellularLocation>
</comment>
<evidence type="ECO:0000313" key="10">
    <source>
        <dbReference type="Proteomes" id="UP001549164"/>
    </source>
</evidence>
<keyword evidence="5 7" id="KW-1133">Transmembrane helix</keyword>
<feature type="transmembrane region" description="Helical" evidence="7">
    <location>
        <begin position="205"/>
        <end position="223"/>
    </location>
</feature>
<dbReference type="EC" id="3.6.1.27" evidence="9"/>
<evidence type="ECO:0000259" key="8">
    <source>
        <dbReference type="SMART" id="SM00014"/>
    </source>
</evidence>
<dbReference type="EMBL" id="JBEPLY010000008">
    <property type="protein sequence ID" value="MET3600549.1"/>
    <property type="molecule type" value="Genomic_DNA"/>
</dbReference>
<dbReference type="InterPro" id="IPR036938">
    <property type="entry name" value="PAP2/HPO_sf"/>
</dbReference>
<evidence type="ECO:0000256" key="1">
    <source>
        <dbReference type="ARBA" id="ARBA00004651"/>
    </source>
</evidence>
<dbReference type="RefSeq" id="WP_354434464.1">
    <property type="nucleotide sequence ID" value="NZ_JBEPLY010000008.1"/>
</dbReference>
<accession>A0ABV2ID70</accession>
<organism evidence="9 10">
    <name type="scientific">Martelella mangrovi</name>
    <dbReference type="NCBI Taxonomy" id="1397477"/>
    <lineage>
        <taxon>Bacteria</taxon>
        <taxon>Pseudomonadati</taxon>
        <taxon>Pseudomonadota</taxon>
        <taxon>Alphaproteobacteria</taxon>
        <taxon>Hyphomicrobiales</taxon>
        <taxon>Aurantimonadaceae</taxon>
        <taxon>Martelella</taxon>
    </lineage>
</organism>
<feature type="transmembrane region" description="Helical" evidence="7">
    <location>
        <begin position="154"/>
        <end position="175"/>
    </location>
</feature>
<dbReference type="SUPFAM" id="SSF48317">
    <property type="entry name" value="Acid phosphatase/Vanadium-dependent haloperoxidase"/>
    <property type="match status" value="1"/>
</dbReference>
<evidence type="ECO:0000256" key="4">
    <source>
        <dbReference type="ARBA" id="ARBA00022801"/>
    </source>
</evidence>
<evidence type="ECO:0000256" key="5">
    <source>
        <dbReference type="ARBA" id="ARBA00022989"/>
    </source>
</evidence>
<feature type="transmembrane region" description="Helical" evidence="7">
    <location>
        <begin position="72"/>
        <end position="89"/>
    </location>
</feature>
<keyword evidence="10" id="KW-1185">Reference proteome</keyword>